<dbReference type="AlphaFoldDB" id="A0A7E6EYT9"/>
<gene>
    <name evidence="2" type="primary">LOC118764186</name>
</gene>
<keyword evidence="1" id="KW-1185">Reference proteome</keyword>
<accession>A0A7E6EYT9</accession>
<evidence type="ECO:0000313" key="2">
    <source>
        <dbReference type="RefSeq" id="XP_036360483.1"/>
    </source>
</evidence>
<dbReference type="Proteomes" id="UP000515154">
    <property type="component" value="Linkage group LG7"/>
</dbReference>
<dbReference type="KEGG" id="osn:118764186"/>
<sequence length="212" mass="25057">MYANGIIRDIIKDDGKNLSRNISQYRTERRNLWNRRNMLGDIPPCQRFIPRLTPHLTECIKFDCPERHLVCKPDSPGYRKRIDLKYVAKENGRLVDKFEVCEAKCEMPRGLKEKVCAISDTKNHFQEVLIDKEMNGKGMVEEKRTDLITGHIDKYQQFKNMHPCDRDSFLREWNYKVLQNRCQMPSIESDFCVKHSPKPLCDRCESILCDML</sequence>
<protein>
    <submittedName>
        <fullName evidence="2">Uncharacterized protein LOC118764186</fullName>
    </submittedName>
</protein>
<evidence type="ECO:0000313" key="1">
    <source>
        <dbReference type="Proteomes" id="UP000515154"/>
    </source>
</evidence>
<organism evidence="1 2">
    <name type="scientific">Octopus sinensis</name>
    <name type="common">East Asian common octopus</name>
    <dbReference type="NCBI Taxonomy" id="2607531"/>
    <lineage>
        <taxon>Eukaryota</taxon>
        <taxon>Metazoa</taxon>
        <taxon>Spiralia</taxon>
        <taxon>Lophotrochozoa</taxon>
        <taxon>Mollusca</taxon>
        <taxon>Cephalopoda</taxon>
        <taxon>Coleoidea</taxon>
        <taxon>Octopodiformes</taxon>
        <taxon>Octopoda</taxon>
        <taxon>Incirrata</taxon>
        <taxon>Octopodidae</taxon>
        <taxon>Octopus</taxon>
    </lineage>
</organism>
<reference evidence="2" key="1">
    <citation type="submission" date="2025-08" db="UniProtKB">
        <authorList>
            <consortium name="RefSeq"/>
        </authorList>
    </citation>
    <scope>IDENTIFICATION</scope>
</reference>
<dbReference type="RefSeq" id="XP_036360483.1">
    <property type="nucleotide sequence ID" value="XM_036504590.1"/>
</dbReference>
<name>A0A7E6EYT9_9MOLL</name>
<proteinExistence type="predicted"/>